<dbReference type="Proteomes" id="UP000271098">
    <property type="component" value="Unassembled WGS sequence"/>
</dbReference>
<dbReference type="WBParaSite" id="GPUH_0002507301-mRNA-1">
    <property type="protein sequence ID" value="GPUH_0002507301-mRNA-1"/>
    <property type="gene ID" value="GPUH_0002507301"/>
</dbReference>
<keyword evidence="2" id="KW-1185">Reference proteome</keyword>
<dbReference type="AlphaFoldDB" id="A0A183EVQ2"/>
<sequence>MILTVNEALVLKDIKTRLRRSLNESGILTLDDLIGSEHAPLLSDLPVPESLFQPGELSSNNASVVEPPADEETITAVEAPERSCVESSPLSSRNSDSVLAGLANESTCAVTNRVQSVKFNTNFREVPCLRVNPGDQPEVVALKQTAMANLQKRLDEAIEK</sequence>
<evidence type="ECO:0000313" key="2">
    <source>
        <dbReference type="Proteomes" id="UP000271098"/>
    </source>
</evidence>
<evidence type="ECO:0000313" key="1">
    <source>
        <dbReference type="EMBL" id="VDN43676.1"/>
    </source>
</evidence>
<name>A0A183EVQ2_9BILA</name>
<protein>
    <submittedName>
        <fullName evidence="1 3">Uncharacterized protein</fullName>
    </submittedName>
</protein>
<gene>
    <name evidence="1" type="ORF">GPUH_LOCUS25042</name>
</gene>
<evidence type="ECO:0000313" key="3">
    <source>
        <dbReference type="WBParaSite" id="GPUH_0002507301-mRNA-1"/>
    </source>
</evidence>
<accession>A0A183EVQ2</accession>
<organism evidence="3">
    <name type="scientific">Gongylonema pulchrum</name>
    <dbReference type="NCBI Taxonomy" id="637853"/>
    <lineage>
        <taxon>Eukaryota</taxon>
        <taxon>Metazoa</taxon>
        <taxon>Ecdysozoa</taxon>
        <taxon>Nematoda</taxon>
        <taxon>Chromadorea</taxon>
        <taxon>Rhabditida</taxon>
        <taxon>Spirurina</taxon>
        <taxon>Spiruromorpha</taxon>
        <taxon>Spiruroidea</taxon>
        <taxon>Gongylonematidae</taxon>
        <taxon>Gongylonema</taxon>
    </lineage>
</organism>
<reference evidence="3" key="1">
    <citation type="submission" date="2016-06" db="UniProtKB">
        <authorList>
            <consortium name="WormBaseParasite"/>
        </authorList>
    </citation>
    <scope>IDENTIFICATION</scope>
</reference>
<dbReference type="OrthoDB" id="5834495at2759"/>
<proteinExistence type="predicted"/>
<dbReference type="EMBL" id="UYRT01103519">
    <property type="protein sequence ID" value="VDN43676.1"/>
    <property type="molecule type" value="Genomic_DNA"/>
</dbReference>
<reference evidence="1 2" key="2">
    <citation type="submission" date="2018-11" db="EMBL/GenBank/DDBJ databases">
        <authorList>
            <consortium name="Pathogen Informatics"/>
        </authorList>
    </citation>
    <scope>NUCLEOTIDE SEQUENCE [LARGE SCALE GENOMIC DNA]</scope>
</reference>